<dbReference type="EMBL" id="CAJNOK010011635">
    <property type="protein sequence ID" value="CAF1144668.1"/>
    <property type="molecule type" value="Genomic_DNA"/>
</dbReference>
<dbReference type="AlphaFoldDB" id="A0A813YUR9"/>
<evidence type="ECO:0000313" key="2">
    <source>
        <dbReference type="EMBL" id="CAF1144668.1"/>
    </source>
</evidence>
<dbReference type="EMBL" id="CAJNOQ010001361">
    <property type="protein sequence ID" value="CAF0889361.1"/>
    <property type="molecule type" value="Genomic_DNA"/>
</dbReference>
<protein>
    <submittedName>
        <fullName evidence="1">Uncharacterized protein</fullName>
    </submittedName>
</protein>
<dbReference type="Proteomes" id="UP000681722">
    <property type="component" value="Unassembled WGS sequence"/>
</dbReference>
<dbReference type="Proteomes" id="UP000677228">
    <property type="component" value="Unassembled WGS sequence"/>
</dbReference>
<dbReference type="Gene3D" id="2.130.10.10">
    <property type="entry name" value="YVTN repeat-like/Quinoprotein amine dehydrogenase"/>
    <property type="match status" value="1"/>
</dbReference>
<comment type="caution">
    <text evidence="1">The sequence shown here is derived from an EMBL/GenBank/DDBJ whole genome shotgun (WGS) entry which is preliminary data.</text>
</comment>
<evidence type="ECO:0000313" key="1">
    <source>
        <dbReference type="EMBL" id="CAF0889361.1"/>
    </source>
</evidence>
<reference evidence="1" key="1">
    <citation type="submission" date="2021-02" db="EMBL/GenBank/DDBJ databases">
        <authorList>
            <person name="Nowell W R."/>
        </authorList>
    </citation>
    <scope>NUCLEOTIDE SEQUENCE</scope>
</reference>
<dbReference type="EMBL" id="CAJOBC010001361">
    <property type="protein sequence ID" value="CAF3673983.1"/>
    <property type="molecule type" value="Genomic_DNA"/>
</dbReference>
<keyword evidence="5" id="KW-1185">Reference proteome</keyword>
<dbReference type="Proteomes" id="UP000663829">
    <property type="component" value="Unassembled WGS sequence"/>
</dbReference>
<evidence type="ECO:0000313" key="4">
    <source>
        <dbReference type="EMBL" id="CAF3944891.1"/>
    </source>
</evidence>
<sequence>MESLDIWTFGDQYRATVKAQSSNDRSFLTGMALCLNSQLQITEGAKKLSPVPILLMSNSEGILQTYYFLNQMPSICKIPESFPIINKNTDQNRQQTFSTLTSIAPPFQTLSSFMENSK</sequence>
<evidence type="ECO:0000313" key="5">
    <source>
        <dbReference type="Proteomes" id="UP000663829"/>
    </source>
</evidence>
<proteinExistence type="predicted"/>
<dbReference type="OrthoDB" id="10545337at2759"/>
<dbReference type="EMBL" id="CAJOBA010028271">
    <property type="protein sequence ID" value="CAF3944891.1"/>
    <property type="molecule type" value="Genomic_DNA"/>
</dbReference>
<evidence type="ECO:0000313" key="3">
    <source>
        <dbReference type="EMBL" id="CAF3673983.1"/>
    </source>
</evidence>
<gene>
    <name evidence="1" type="ORF">GPM918_LOCUS8037</name>
    <name evidence="2" type="ORF">OVA965_LOCUS21300</name>
    <name evidence="3" type="ORF">SRO942_LOCUS8037</name>
    <name evidence="4" type="ORF">TMI583_LOCUS21927</name>
</gene>
<dbReference type="InterPro" id="IPR015943">
    <property type="entry name" value="WD40/YVTN_repeat-like_dom_sf"/>
</dbReference>
<name>A0A813YUR9_9BILA</name>
<accession>A0A813YUR9</accession>
<organism evidence="1 5">
    <name type="scientific">Didymodactylos carnosus</name>
    <dbReference type="NCBI Taxonomy" id="1234261"/>
    <lineage>
        <taxon>Eukaryota</taxon>
        <taxon>Metazoa</taxon>
        <taxon>Spiralia</taxon>
        <taxon>Gnathifera</taxon>
        <taxon>Rotifera</taxon>
        <taxon>Eurotatoria</taxon>
        <taxon>Bdelloidea</taxon>
        <taxon>Philodinida</taxon>
        <taxon>Philodinidae</taxon>
        <taxon>Didymodactylos</taxon>
    </lineage>
</organism>
<dbReference type="Proteomes" id="UP000682733">
    <property type="component" value="Unassembled WGS sequence"/>
</dbReference>